<dbReference type="PANTHER" id="PTHR35585">
    <property type="entry name" value="HHE DOMAIN PROTEIN (AFU_ORTHOLOGUE AFUA_4G00730)"/>
    <property type="match status" value="1"/>
</dbReference>
<feature type="domain" description="Hemerythrin-like" evidence="1">
    <location>
        <begin position="10"/>
        <end position="125"/>
    </location>
</feature>
<name>A0ABP9HRC4_9ACTN</name>
<evidence type="ECO:0000259" key="1">
    <source>
        <dbReference type="Pfam" id="PF01814"/>
    </source>
</evidence>
<dbReference type="EMBL" id="BAABHS010000017">
    <property type="protein sequence ID" value="GAA4976191.1"/>
    <property type="molecule type" value="Genomic_DNA"/>
</dbReference>
<dbReference type="Pfam" id="PF01814">
    <property type="entry name" value="Hemerythrin"/>
    <property type="match status" value="1"/>
</dbReference>
<gene>
    <name evidence="2" type="ORF">GCM10023205_49100</name>
</gene>
<evidence type="ECO:0000313" key="2">
    <source>
        <dbReference type="EMBL" id="GAA4976191.1"/>
    </source>
</evidence>
<dbReference type="PANTHER" id="PTHR35585:SF1">
    <property type="entry name" value="HHE DOMAIN PROTEIN (AFU_ORTHOLOGUE AFUA_4G00730)"/>
    <property type="match status" value="1"/>
</dbReference>
<dbReference type="Proteomes" id="UP001500466">
    <property type="component" value="Unassembled WGS sequence"/>
</dbReference>
<organism evidence="2 3">
    <name type="scientific">Yinghuangia aomiensis</name>
    <dbReference type="NCBI Taxonomy" id="676205"/>
    <lineage>
        <taxon>Bacteria</taxon>
        <taxon>Bacillati</taxon>
        <taxon>Actinomycetota</taxon>
        <taxon>Actinomycetes</taxon>
        <taxon>Kitasatosporales</taxon>
        <taxon>Streptomycetaceae</taxon>
        <taxon>Yinghuangia</taxon>
    </lineage>
</organism>
<dbReference type="InterPro" id="IPR012312">
    <property type="entry name" value="Hemerythrin-like"/>
</dbReference>
<evidence type="ECO:0000313" key="3">
    <source>
        <dbReference type="Proteomes" id="UP001500466"/>
    </source>
</evidence>
<protein>
    <recommendedName>
        <fullName evidence="1">Hemerythrin-like domain-containing protein</fullName>
    </recommendedName>
</protein>
<comment type="caution">
    <text evidence="2">The sequence shown here is derived from an EMBL/GenBank/DDBJ whole genome shotgun (WGS) entry which is preliminary data.</text>
</comment>
<keyword evidence="3" id="KW-1185">Reference proteome</keyword>
<sequence length="192" mass="22015">MPAMNHDGDVIHELTADHRDVDHTIEELDAAPPHDPVRKRLVDRLTTELVRLAVAEEQCVLPAVRERAPDGKELVDREMHDLGEIERILAELETHEASDADFDRLVAELEAAVVRQEHDDEDRLFVRLHEAFSAADLETMGDEVRRAMKYARTHPHLQTRDTPPEYDLLSGASIQFVDTIRALFHRRRRPAT</sequence>
<proteinExistence type="predicted"/>
<accession>A0ABP9HRC4</accession>
<reference evidence="3" key="1">
    <citation type="journal article" date="2019" name="Int. J. Syst. Evol. Microbiol.">
        <title>The Global Catalogue of Microorganisms (GCM) 10K type strain sequencing project: providing services to taxonomists for standard genome sequencing and annotation.</title>
        <authorList>
            <consortium name="The Broad Institute Genomics Platform"/>
            <consortium name="The Broad Institute Genome Sequencing Center for Infectious Disease"/>
            <person name="Wu L."/>
            <person name="Ma J."/>
        </authorList>
    </citation>
    <scope>NUCLEOTIDE SEQUENCE [LARGE SCALE GENOMIC DNA]</scope>
    <source>
        <strain evidence="3">JCM 17986</strain>
    </source>
</reference>